<evidence type="ECO:0000313" key="2">
    <source>
        <dbReference type="Proteomes" id="UP001321479"/>
    </source>
</evidence>
<reference evidence="1 2" key="1">
    <citation type="submission" date="2021-02" db="EMBL/GenBank/DDBJ databases">
        <title>Cotonvirus japonicus, which uses Golgi apparatus of host cells for its virion factory, phylogenetically links tailed tupanvirus and icosahedral mimivirus.</title>
        <authorList>
            <person name="Takahashi H."/>
            <person name="Fukaya S."/>
            <person name="Song C."/>
            <person name="Murata K."/>
            <person name="Takemura M."/>
        </authorList>
    </citation>
    <scope>NUCLEOTIDE SEQUENCE [LARGE SCALE GENOMIC DNA]</scope>
</reference>
<keyword evidence="2" id="KW-1185">Reference proteome</keyword>
<organism evidence="1 2">
    <name type="scientific">Cotonvirus japonicus</name>
    <dbReference type="NCBI Taxonomy" id="2811091"/>
    <lineage>
        <taxon>Viruses</taxon>
        <taxon>Varidnaviria</taxon>
        <taxon>Bamfordvirae</taxon>
        <taxon>Nucleocytoviricota</taxon>
        <taxon>Megaviricetes</taxon>
        <taxon>Imitervirales</taxon>
        <taxon>Mimiviridae</taxon>
        <taxon>Megamimivirinae</taxon>
        <taxon>Cotonvirus</taxon>
        <taxon>Cotonvirus japonicum</taxon>
    </lineage>
</organism>
<dbReference type="Proteomes" id="UP001321479">
    <property type="component" value="Segment"/>
</dbReference>
<dbReference type="RefSeq" id="YP_010842145.1">
    <property type="nucleotide sequence ID" value="NC_079139.1"/>
</dbReference>
<protein>
    <submittedName>
        <fullName evidence="1">Uncharacterized protein</fullName>
    </submittedName>
</protein>
<dbReference type="EMBL" id="AP024483">
    <property type="protein sequence ID" value="BCS83537.1"/>
    <property type="molecule type" value="Genomic_DNA"/>
</dbReference>
<accession>A0ABM7NTY6</accession>
<name>A0ABM7NTY6_9VIRU</name>
<proteinExistence type="predicted"/>
<dbReference type="GeneID" id="80558742"/>
<evidence type="ECO:0000313" key="1">
    <source>
        <dbReference type="EMBL" id="BCS83537.1"/>
    </source>
</evidence>
<sequence>MEVDKNLDDFQDLSGILFHMKKFRIRIVYKDYYNSNFSVEKKYDKIFKEHAKVSAEFYKYDKKRDKYFKIVKSSCHGSKKYMRYEEKYHGAIYAKTYFYLVKERYYSEMKHLNKTINKSKKNKKKIDFINELIPIC</sequence>